<feature type="compositionally biased region" description="Acidic residues" evidence="1">
    <location>
        <begin position="78"/>
        <end position="87"/>
    </location>
</feature>
<dbReference type="AlphaFoldDB" id="X1MRK9"/>
<keyword evidence="2" id="KW-0472">Membrane</keyword>
<proteinExistence type="predicted"/>
<feature type="region of interest" description="Disordered" evidence="1">
    <location>
        <begin position="66"/>
        <end position="87"/>
    </location>
</feature>
<accession>X1MRK9</accession>
<name>X1MRK9_9ZZZZ</name>
<evidence type="ECO:0000256" key="1">
    <source>
        <dbReference type="SAM" id="MobiDB-lite"/>
    </source>
</evidence>
<gene>
    <name evidence="3" type="ORF">S06H3_16601</name>
</gene>
<protein>
    <submittedName>
        <fullName evidence="3">Uncharacterized protein</fullName>
    </submittedName>
</protein>
<feature type="transmembrane region" description="Helical" evidence="2">
    <location>
        <begin position="34"/>
        <end position="57"/>
    </location>
</feature>
<evidence type="ECO:0000256" key="2">
    <source>
        <dbReference type="SAM" id="Phobius"/>
    </source>
</evidence>
<reference evidence="3" key="1">
    <citation type="journal article" date="2014" name="Front. Microbiol.">
        <title>High frequency of phylogenetically diverse reductive dehalogenase-homologous genes in deep subseafloor sedimentary metagenomes.</title>
        <authorList>
            <person name="Kawai M."/>
            <person name="Futagami T."/>
            <person name="Toyoda A."/>
            <person name="Takaki Y."/>
            <person name="Nishi S."/>
            <person name="Hori S."/>
            <person name="Arai W."/>
            <person name="Tsubouchi T."/>
            <person name="Morono Y."/>
            <person name="Uchiyama I."/>
            <person name="Ito T."/>
            <person name="Fujiyama A."/>
            <person name="Inagaki F."/>
            <person name="Takami H."/>
        </authorList>
    </citation>
    <scope>NUCLEOTIDE SEQUENCE</scope>
    <source>
        <strain evidence="3">Expedition CK06-06</strain>
    </source>
</reference>
<organism evidence="3">
    <name type="scientific">marine sediment metagenome</name>
    <dbReference type="NCBI Taxonomy" id="412755"/>
    <lineage>
        <taxon>unclassified sequences</taxon>
        <taxon>metagenomes</taxon>
        <taxon>ecological metagenomes</taxon>
    </lineage>
</organism>
<evidence type="ECO:0000313" key="3">
    <source>
        <dbReference type="EMBL" id="GAI17325.1"/>
    </source>
</evidence>
<keyword evidence="2" id="KW-1133">Transmembrane helix</keyword>
<keyword evidence="2" id="KW-0812">Transmembrane</keyword>
<sequence length="87" mass="9259">MGTSRALGALLCIVCVVIAITHIFYGYYMGPRVHLAFALPVTAGVLILAGLGFWLGWIMASTKEISPVPAPAPSVVESEPETETEKK</sequence>
<comment type="caution">
    <text evidence="3">The sequence shown here is derived from an EMBL/GenBank/DDBJ whole genome shotgun (WGS) entry which is preliminary data.</text>
</comment>
<feature type="transmembrane region" description="Helical" evidence="2">
    <location>
        <begin position="7"/>
        <end position="28"/>
    </location>
</feature>
<dbReference type="EMBL" id="BARV01008223">
    <property type="protein sequence ID" value="GAI17325.1"/>
    <property type="molecule type" value="Genomic_DNA"/>
</dbReference>